<dbReference type="EMBL" id="DXEV01000152">
    <property type="protein sequence ID" value="HIX57308.1"/>
    <property type="molecule type" value="Genomic_DNA"/>
</dbReference>
<accession>A0A9D2B139</accession>
<name>A0A9D2B139_9GAMM</name>
<dbReference type="Pfam" id="PF11197">
    <property type="entry name" value="DUF2835"/>
    <property type="match status" value="1"/>
</dbReference>
<evidence type="ECO:0000313" key="2">
    <source>
        <dbReference type="Proteomes" id="UP000886829"/>
    </source>
</evidence>
<dbReference type="InterPro" id="IPR021363">
    <property type="entry name" value="DUF2835"/>
</dbReference>
<organism evidence="1 2">
    <name type="scientific">Candidatus Anaerobiospirillum pullistercoris</name>
    <dbReference type="NCBI Taxonomy" id="2838452"/>
    <lineage>
        <taxon>Bacteria</taxon>
        <taxon>Pseudomonadati</taxon>
        <taxon>Pseudomonadota</taxon>
        <taxon>Gammaproteobacteria</taxon>
        <taxon>Aeromonadales</taxon>
        <taxon>Succinivibrionaceae</taxon>
        <taxon>Anaerobiospirillum</taxon>
    </lineage>
</organism>
<evidence type="ECO:0000313" key="1">
    <source>
        <dbReference type="EMBL" id="HIX57308.1"/>
    </source>
</evidence>
<protein>
    <submittedName>
        <fullName evidence="1">DUF2835 domain-containing protein</fullName>
    </submittedName>
</protein>
<gene>
    <name evidence="1" type="ORF">H9850_07540</name>
</gene>
<comment type="caution">
    <text evidence="1">The sequence shown here is derived from an EMBL/GenBank/DDBJ whole genome shotgun (WGS) entry which is preliminary data.</text>
</comment>
<dbReference type="Proteomes" id="UP000886829">
    <property type="component" value="Unassembled WGS sequence"/>
</dbReference>
<sequence>MAERYYHFYLNIDPDELMRVYRGAAHRLRVRSLEGPVIDLDANHLRRFTTRSGVQGSFVLVVNENNKFLRLERQGS</sequence>
<reference evidence="1" key="2">
    <citation type="submission" date="2021-04" db="EMBL/GenBank/DDBJ databases">
        <authorList>
            <person name="Gilroy R."/>
        </authorList>
    </citation>
    <scope>NUCLEOTIDE SEQUENCE</scope>
    <source>
        <strain evidence="1">USASDec5-558</strain>
    </source>
</reference>
<reference evidence="1" key="1">
    <citation type="journal article" date="2021" name="PeerJ">
        <title>Extensive microbial diversity within the chicken gut microbiome revealed by metagenomics and culture.</title>
        <authorList>
            <person name="Gilroy R."/>
            <person name="Ravi A."/>
            <person name="Getino M."/>
            <person name="Pursley I."/>
            <person name="Horton D.L."/>
            <person name="Alikhan N.F."/>
            <person name="Baker D."/>
            <person name="Gharbi K."/>
            <person name="Hall N."/>
            <person name="Watson M."/>
            <person name="Adriaenssens E.M."/>
            <person name="Foster-Nyarko E."/>
            <person name="Jarju S."/>
            <person name="Secka A."/>
            <person name="Antonio M."/>
            <person name="Oren A."/>
            <person name="Chaudhuri R.R."/>
            <person name="La Ragione R."/>
            <person name="Hildebrand F."/>
            <person name="Pallen M.J."/>
        </authorList>
    </citation>
    <scope>NUCLEOTIDE SEQUENCE</scope>
    <source>
        <strain evidence="1">USASDec5-558</strain>
    </source>
</reference>
<dbReference type="AlphaFoldDB" id="A0A9D2B139"/>
<proteinExistence type="predicted"/>